<evidence type="ECO:0000313" key="2">
    <source>
        <dbReference type="EMBL" id="SDH70971.1"/>
    </source>
</evidence>
<sequence length="183" mass="20748">MHRVVCLTLFFFVSILSQAQSIYSEVFLKNLANHCGKSYKGQIISNPIPKDFKDKELIMTVMLCEEGLIKVPFFVGDDLSRTWVFTLKDDGLELKHDHRKANGMPDEVTMYGGTATNHGLVDTQFFPADQYTANLIPSIAGNVWWVTLSDTEFSYNLKRVDSEGAFKVVFDLTTPIESNKIPW</sequence>
<dbReference type="AlphaFoldDB" id="A0A1G8EM46"/>
<reference evidence="3" key="1">
    <citation type="submission" date="2016-10" db="EMBL/GenBank/DDBJ databases">
        <authorList>
            <person name="Varghese N."/>
            <person name="Submissions S."/>
        </authorList>
    </citation>
    <scope>NUCLEOTIDE SEQUENCE [LARGE SCALE GENOMIC DNA]</scope>
    <source>
        <strain evidence="3">DSM 23313</strain>
    </source>
</reference>
<feature type="signal peptide" evidence="1">
    <location>
        <begin position="1"/>
        <end position="19"/>
    </location>
</feature>
<keyword evidence="3" id="KW-1185">Reference proteome</keyword>
<dbReference type="RefSeq" id="WP_090408550.1">
    <property type="nucleotide sequence ID" value="NZ_FNDQ01000011.1"/>
</dbReference>
<evidence type="ECO:0008006" key="4">
    <source>
        <dbReference type="Google" id="ProtNLM"/>
    </source>
</evidence>
<dbReference type="EMBL" id="FNDQ01000011">
    <property type="protein sequence ID" value="SDH70971.1"/>
    <property type="molecule type" value="Genomic_DNA"/>
</dbReference>
<dbReference type="STRING" id="702745.SAMN05421818_11189"/>
<evidence type="ECO:0000256" key="1">
    <source>
        <dbReference type="SAM" id="SignalP"/>
    </source>
</evidence>
<protein>
    <recommendedName>
        <fullName evidence="4">Secreted protein</fullName>
    </recommendedName>
</protein>
<evidence type="ECO:0000313" key="3">
    <source>
        <dbReference type="Proteomes" id="UP000243588"/>
    </source>
</evidence>
<accession>A0A1G8EM46</accession>
<proteinExistence type="predicted"/>
<feature type="chain" id="PRO_5017382698" description="Secreted protein" evidence="1">
    <location>
        <begin position="20"/>
        <end position="183"/>
    </location>
</feature>
<dbReference type="Proteomes" id="UP000243588">
    <property type="component" value="Unassembled WGS sequence"/>
</dbReference>
<organism evidence="2 3">
    <name type="scientific">Myroides phaeus</name>
    <dbReference type="NCBI Taxonomy" id="702745"/>
    <lineage>
        <taxon>Bacteria</taxon>
        <taxon>Pseudomonadati</taxon>
        <taxon>Bacteroidota</taxon>
        <taxon>Flavobacteriia</taxon>
        <taxon>Flavobacteriales</taxon>
        <taxon>Flavobacteriaceae</taxon>
        <taxon>Myroides</taxon>
    </lineage>
</organism>
<keyword evidence="1" id="KW-0732">Signal</keyword>
<name>A0A1G8EM46_9FLAO</name>
<gene>
    <name evidence="2" type="ORF">SAMN05421818_11189</name>
</gene>